<sequence length="403" mass="43013">MKLYLCDSADDEPEDSVSEEEHSDEIEEDEESASSNEEGEMLEKASDEKDNEEKQTNANAGVTKTAVKVNGKSTKTEESENSSDGSVNTDDDDEVEANVIKAEPTDTKPPNKTKLMQMASNVPARLKNTSTETMVLEAIKSLNERGGSSAIAVKKYVMNNYPQLDGERTLKLIKKYIKKALSGGILVQSKGTGVGGSFKVSAKTSRLEEQKERKSHKKLKKSKNAEADEKTKTATKTTTKTKENGVKKEAKTKRNIKAKVKVTQNGTAEATVKGPKASAALPKVTNIKQTKPTTASKEAKPSTAEKSKVVKQNKNGKSNTNGIADVKAEKVKKATPASTASAHTLNGGETAPVKAEPKGKAPTKKQPTTKGKASAKESVEIGSGDADTMMAAKKTAGRKAKAK</sequence>
<feature type="compositionally biased region" description="Basic residues" evidence="4">
    <location>
        <begin position="213"/>
        <end position="222"/>
    </location>
</feature>
<dbReference type="EMBL" id="CAJHJT010000001">
    <property type="protein sequence ID" value="CAD6994546.1"/>
    <property type="molecule type" value="Genomic_DNA"/>
</dbReference>
<name>W8B6M3_CERCA</name>
<dbReference type="PROSITE" id="PS51504">
    <property type="entry name" value="H15"/>
    <property type="match status" value="1"/>
</dbReference>
<evidence type="ECO:0000313" key="6">
    <source>
        <dbReference type="EMBL" id="CAD6994546.1"/>
    </source>
</evidence>
<feature type="domain" description="H15" evidence="5">
    <location>
        <begin position="127"/>
        <end position="202"/>
    </location>
</feature>
<dbReference type="AlphaFoldDB" id="W8B6M3"/>
<feature type="compositionally biased region" description="Basic residues" evidence="4">
    <location>
        <begin position="250"/>
        <end position="260"/>
    </location>
</feature>
<keyword evidence="8" id="KW-1185">Reference proteome</keyword>
<dbReference type="GO" id="GO:0030527">
    <property type="term" value="F:structural constituent of chromatin"/>
    <property type="evidence" value="ECO:0007669"/>
    <property type="project" value="InterPro"/>
</dbReference>
<dbReference type="Gene3D" id="1.10.10.10">
    <property type="entry name" value="Winged helix-like DNA-binding domain superfamily/Winged helix DNA-binding domain"/>
    <property type="match status" value="1"/>
</dbReference>
<evidence type="ECO:0000256" key="1">
    <source>
        <dbReference type="ARBA" id="ARBA00002809"/>
    </source>
</evidence>
<feature type="compositionally biased region" description="Basic and acidic residues" evidence="4">
    <location>
        <begin position="297"/>
        <end position="308"/>
    </location>
</feature>
<evidence type="ECO:0000313" key="8">
    <source>
        <dbReference type="Proteomes" id="UP000606786"/>
    </source>
</evidence>
<feature type="compositionally biased region" description="Acidic residues" evidence="4">
    <location>
        <begin position="8"/>
        <end position="40"/>
    </location>
</feature>
<feature type="compositionally biased region" description="Basic and acidic residues" evidence="4">
    <location>
        <begin position="41"/>
        <end position="55"/>
    </location>
</feature>
<feature type="compositionally biased region" description="Basic and acidic residues" evidence="4">
    <location>
        <begin position="240"/>
        <end position="249"/>
    </location>
</feature>
<dbReference type="InterPro" id="IPR005818">
    <property type="entry name" value="Histone_H1/H5_H15"/>
</dbReference>
<keyword evidence="2" id="KW-0238">DNA-binding</keyword>
<dbReference type="SMART" id="SM00526">
    <property type="entry name" value="H15"/>
    <property type="match status" value="1"/>
</dbReference>
<dbReference type="InterPro" id="IPR005819">
    <property type="entry name" value="H1/H5"/>
</dbReference>
<reference evidence="6" key="3">
    <citation type="submission" date="2020-11" db="EMBL/GenBank/DDBJ databases">
        <authorList>
            <person name="Whitehead M."/>
        </authorList>
    </citation>
    <scope>NUCLEOTIDE SEQUENCE</scope>
    <source>
        <strain evidence="6">EGII</strain>
    </source>
</reference>
<comment type="function">
    <text evidence="1">Histones H1 are necessary for the condensation of nucleosome chains into higher-order structures.</text>
</comment>
<accession>W8B6M3</accession>
<feature type="compositionally biased region" description="Basic and acidic residues" evidence="4">
    <location>
        <begin position="223"/>
        <end position="232"/>
    </location>
</feature>
<reference evidence="7" key="1">
    <citation type="submission" date="2013-07" db="EMBL/GenBank/DDBJ databases">
        <authorList>
            <person name="Geib S."/>
        </authorList>
    </citation>
    <scope>NUCLEOTIDE SEQUENCE</scope>
</reference>
<evidence type="ECO:0000259" key="5">
    <source>
        <dbReference type="PROSITE" id="PS51504"/>
    </source>
</evidence>
<protein>
    <submittedName>
        <fullName evidence="6">(Mediterranean fruit fly) hypothetical protein</fullName>
    </submittedName>
    <submittedName>
        <fullName evidence="7">Histone H1.2</fullName>
    </submittedName>
</protein>
<dbReference type="Proteomes" id="UP000606786">
    <property type="component" value="Unassembled WGS sequence"/>
</dbReference>
<feature type="region of interest" description="Disordered" evidence="4">
    <location>
        <begin position="196"/>
        <end position="403"/>
    </location>
</feature>
<dbReference type="PRINTS" id="PR00624">
    <property type="entry name" value="HISTONEH5"/>
</dbReference>
<organism evidence="7">
    <name type="scientific">Ceratitis capitata</name>
    <name type="common">Mediterranean fruit fly</name>
    <name type="synonym">Tephritis capitata</name>
    <dbReference type="NCBI Taxonomy" id="7213"/>
    <lineage>
        <taxon>Eukaryota</taxon>
        <taxon>Metazoa</taxon>
        <taxon>Ecdysozoa</taxon>
        <taxon>Arthropoda</taxon>
        <taxon>Hexapoda</taxon>
        <taxon>Insecta</taxon>
        <taxon>Pterygota</taxon>
        <taxon>Neoptera</taxon>
        <taxon>Endopterygota</taxon>
        <taxon>Diptera</taxon>
        <taxon>Brachycera</taxon>
        <taxon>Muscomorpha</taxon>
        <taxon>Tephritoidea</taxon>
        <taxon>Tephritidae</taxon>
        <taxon>Ceratitis</taxon>
        <taxon>Ceratitis</taxon>
    </lineage>
</organism>
<dbReference type="GO" id="GO:0003677">
    <property type="term" value="F:DNA binding"/>
    <property type="evidence" value="ECO:0007669"/>
    <property type="project" value="UniProtKB-KW"/>
</dbReference>
<evidence type="ECO:0000256" key="3">
    <source>
        <dbReference type="ARBA" id="ARBA00023242"/>
    </source>
</evidence>
<dbReference type="EMBL" id="GAMC01012298">
    <property type="protein sequence ID" value="JAB94257.1"/>
    <property type="molecule type" value="mRNA"/>
</dbReference>
<feature type="compositionally biased region" description="Polar residues" evidence="4">
    <location>
        <begin position="286"/>
        <end position="296"/>
    </location>
</feature>
<dbReference type="GO" id="GO:0000786">
    <property type="term" value="C:nucleosome"/>
    <property type="evidence" value="ECO:0007669"/>
    <property type="project" value="InterPro"/>
</dbReference>
<evidence type="ECO:0000256" key="4">
    <source>
        <dbReference type="SAM" id="MobiDB-lite"/>
    </source>
</evidence>
<keyword evidence="3" id="KW-0539">Nucleus</keyword>
<reference evidence="7" key="2">
    <citation type="journal article" date="2014" name="BMC Genomics">
        <title>A genomic perspective to assessing quality of mass-reared SIT flies used in Mediterranean fruit fly (Ceratitis capitata) eradication in California.</title>
        <authorList>
            <person name="Calla B."/>
            <person name="Hall B."/>
            <person name="Hou S."/>
            <person name="Geib S.M."/>
        </authorList>
    </citation>
    <scope>NUCLEOTIDE SEQUENCE</scope>
</reference>
<dbReference type="CDD" id="cd00073">
    <property type="entry name" value="H15"/>
    <property type="match status" value="1"/>
</dbReference>
<feature type="compositionally biased region" description="Polar residues" evidence="4">
    <location>
        <begin position="310"/>
        <end position="322"/>
    </location>
</feature>
<evidence type="ECO:0000256" key="2">
    <source>
        <dbReference type="ARBA" id="ARBA00023125"/>
    </source>
</evidence>
<gene>
    <name evidence="7" type="primary">H12</name>
    <name evidence="6" type="ORF">CCAP1982_LOCUS3286</name>
</gene>
<dbReference type="InterPro" id="IPR036388">
    <property type="entry name" value="WH-like_DNA-bd_sf"/>
</dbReference>
<evidence type="ECO:0000313" key="7">
    <source>
        <dbReference type="EMBL" id="JAB94257.1"/>
    </source>
</evidence>
<dbReference type="GO" id="GO:0006334">
    <property type="term" value="P:nucleosome assembly"/>
    <property type="evidence" value="ECO:0007669"/>
    <property type="project" value="InterPro"/>
</dbReference>
<dbReference type="OrthoDB" id="8251629at2759"/>
<dbReference type="InterPro" id="IPR036390">
    <property type="entry name" value="WH_DNA-bd_sf"/>
</dbReference>
<feature type="region of interest" description="Disordered" evidence="4">
    <location>
        <begin position="1"/>
        <end position="113"/>
    </location>
</feature>
<dbReference type="SUPFAM" id="SSF46785">
    <property type="entry name" value="Winged helix' DNA-binding domain"/>
    <property type="match status" value="1"/>
</dbReference>
<proteinExistence type="evidence at transcript level"/>
<dbReference type="Pfam" id="PF00538">
    <property type="entry name" value="Linker_histone"/>
    <property type="match status" value="1"/>
</dbReference>